<dbReference type="Proteomes" id="UP001612915">
    <property type="component" value="Unassembled WGS sequence"/>
</dbReference>
<keyword evidence="6" id="KW-0489">Methyltransferase</keyword>
<evidence type="ECO:0000313" key="7">
    <source>
        <dbReference type="Proteomes" id="UP001612915"/>
    </source>
</evidence>
<dbReference type="EMBL" id="JBITLV010000002">
    <property type="protein sequence ID" value="MFI7586713.1"/>
    <property type="molecule type" value="Genomic_DNA"/>
</dbReference>
<reference evidence="6 7" key="1">
    <citation type="submission" date="2024-10" db="EMBL/GenBank/DDBJ databases">
        <title>The Natural Products Discovery Center: Release of the First 8490 Sequenced Strains for Exploring Actinobacteria Biosynthetic Diversity.</title>
        <authorList>
            <person name="Kalkreuter E."/>
            <person name="Kautsar S.A."/>
            <person name="Yang D."/>
            <person name="Bader C.D."/>
            <person name="Teijaro C.N."/>
            <person name="Fluegel L."/>
            <person name="Davis C.M."/>
            <person name="Simpson J.R."/>
            <person name="Lauterbach L."/>
            <person name="Steele A.D."/>
            <person name="Gui C."/>
            <person name="Meng S."/>
            <person name="Li G."/>
            <person name="Viehrig K."/>
            <person name="Ye F."/>
            <person name="Su P."/>
            <person name="Kiefer A.F."/>
            <person name="Nichols A."/>
            <person name="Cepeda A.J."/>
            <person name="Yan W."/>
            <person name="Fan B."/>
            <person name="Jiang Y."/>
            <person name="Adhikari A."/>
            <person name="Zheng C.-J."/>
            <person name="Schuster L."/>
            <person name="Cowan T.M."/>
            <person name="Smanski M.J."/>
            <person name="Chevrette M.G."/>
            <person name="De Carvalho L.P.S."/>
            <person name="Shen B."/>
        </authorList>
    </citation>
    <scope>NUCLEOTIDE SEQUENCE [LARGE SCALE GENOMIC DNA]</scope>
    <source>
        <strain evidence="6 7">NPDC049639</strain>
    </source>
</reference>
<feature type="transmembrane region" description="Helical" evidence="5">
    <location>
        <begin position="46"/>
        <end position="64"/>
    </location>
</feature>
<evidence type="ECO:0000256" key="2">
    <source>
        <dbReference type="ARBA" id="ARBA00022692"/>
    </source>
</evidence>
<dbReference type="GO" id="GO:0004671">
    <property type="term" value="F:protein C-terminal S-isoprenylcysteine carboxyl O-methyltransferase activity"/>
    <property type="evidence" value="ECO:0007669"/>
    <property type="project" value="UniProtKB-EC"/>
</dbReference>
<dbReference type="Pfam" id="PF04191">
    <property type="entry name" value="PEMT"/>
    <property type="match status" value="1"/>
</dbReference>
<dbReference type="GO" id="GO:0032259">
    <property type="term" value="P:methylation"/>
    <property type="evidence" value="ECO:0007669"/>
    <property type="project" value="UniProtKB-KW"/>
</dbReference>
<comment type="caution">
    <text evidence="6">The sequence shown here is derived from an EMBL/GenBank/DDBJ whole genome shotgun (WGS) entry which is preliminary data.</text>
</comment>
<protein>
    <submittedName>
        <fullName evidence="6">Methyltransferase family protein</fullName>
        <ecNumber evidence="6">2.1.1.100</ecNumber>
        <ecNumber evidence="6">2.1.1.334</ecNumber>
    </submittedName>
</protein>
<feature type="transmembrane region" description="Helical" evidence="5">
    <location>
        <begin position="96"/>
        <end position="123"/>
    </location>
</feature>
<dbReference type="EC" id="2.1.1.100" evidence="6"/>
<dbReference type="EC" id="2.1.1.334" evidence="6"/>
<keyword evidence="3 5" id="KW-1133">Transmembrane helix</keyword>
<organism evidence="6 7">
    <name type="scientific">Spongisporangium articulatum</name>
    <dbReference type="NCBI Taxonomy" id="3362603"/>
    <lineage>
        <taxon>Bacteria</taxon>
        <taxon>Bacillati</taxon>
        <taxon>Actinomycetota</taxon>
        <taxon>Actinomycetes</taxon>
        <taxon>Kineosporiales</taxon>
        <taxon>Kineosporiaceae</taxon>
        <taxon>Spongisporangium</taxon>
    </lineage>
</organism>
<name>A0ABW8AKR3_9ACTN</name>
<keyword evidence="7" id="KW-1185">Reference proteome</keyword>
<evidence type="ECO:0000256" key="1">
    <source>
        <dbReference type="ARBA" id="ARBA00004127"/>
    </source>
</evidence>
<keyword evidence="6" id="KW-0808">Transferase</keyword>
<evidence type="ECO:0000256" key="5">
    <source>
        <dbReference type="SAM" id="Phobius"/>
    </source>
</evidence>
<keyword evidence="2 5" id="KW-0812">Transmembrane</keyword>
<evidence type="ECO:0000256" key="4">
    <source>
        <dbReference type="ARBA" id="ARBA00023136"/>
    </source>
</evidence>
<evidence type="ECO:0000313" key="6">
    <source>
        <dbReference type="EMBL" id="MFI7586713.1"/>
    </source>
</evidence>
<evidence type="ECO:0000256" key="3">
    <source>
        <dbReference type="ARBA" id="ARBA00022989"/>
    </source>
</evidence>
<sequence length="145" mass="15437">MRRTTAAIVSAVFFVLAPGTTAGLVPWLITHWRLPEVGAAGRALEVLGAVLVVVGLVPLVHAFTRFVAAGGTPMPAAPTHHLVVTGFHRYLRNPMYAGVTLAILGQALIFGSVALVLWASVFWATTATFVLLYEEPTLADQFGDE</sequence>
<accession>A0ABW8AKR3</accession>
<proteinExistence type="predicted"/>
<dbReference type="InterPro" id="IPR007318">
    <property type="entry name" value="Phopholipid_MeTrfase"/>
</dbReference>
<gene>
    <name evidence="6" type="ORF">ACIB24_06520</name>
</gene>
<comment type="subcellular location">
    <subcellularLocation>
        <location evidence="1">Endomembrane system</location>
        <topology evidence="1">Multi-pass membrane protein</topology>
    </subcellularLocation>
</comment>
<dbReference type="RefSeq" id="WP_398276996.1">
    <property type="nucleotide sequence ID" value="NZ_JBITLV010000002.1"/>
</dbReference>
<keyword evidence="4 5" id="KW-0472">Membrane</keyword>
<dbReference type="Gene3D" id="1.20.120.1630">
    <property type="match status" value="1"/>
</dbReference>